<evidence type="ECO:0000313" key="4">
    <source>
        <dbReference type="Proteomes" id="UP000054988"/>
    </source>
</evidence>
<evidence type="ECO:0000313" key="3">
    <source>
        <dbReference type="EMBL" id="KTB46383.1"/>
    </source>
</evidence>
<dbReference type="EMBL" id="LATX01000381">
    <property type="protein sequence ID" value="KTB46383.1"/>
    <property type="molecule type" value="Genomic_DNA"/>
</dbReference>
<dbReference type="eggNOG" id="ENOG502S0B1">
    <property type="taxonomic scope" value="Eukaryota"/>
</dbReference>
<evidence type="ECO:0000313" key="2">
    <source>
        <dbReference type="EMBL" id="KTB44073.1"/>
    </source>
</evidence>
<dbReference type="PANTHER" id="PTHR33099">
    <property type="entry name" value="FE2OG DIOXYGENASE DOMAIN-CONTAINING PROTEIN"/>
    <property type="match status" value="1"/>
</dbReference>
<accession>A0A0W0GCS6</accession>
<protein>
    <recommendedName>
        <fullName evidence="5">Fe2OG dioxygenase domain-containing protein</fullName>
    </recommendedName>
</protein>
<dbReference type="EMBL" id="LATX01001004">
    <property type="protein sequence ID" value="KTB44073.1"/>
    <property type="molecule type" value="Genomic_DNA"/>
</dbReference>
<evidence type="ECO:0000313" key="1">
    <source>
        <dbReference type="EMBL" id="KTB37818.1"/>
    </source>
</evidence>
<dbReference type="Gene3D" id="2.60.120.620">
    <property type="entry name" value="q2cbj1_9rhob like domain"/>
    <property type="match status" value="1"/>
</dbReference>
<gene>
    <name evidence="3" type="ORF">WG66_1041</name>
    <name evidence="2" type="ORF">WG66_3349</name>
    <name evidence="1" type="ORF">WG66_9600</name>
</gene>
<dbReference type="PANTHER" id="PTHR33099:SF14">
    <property type="entry name" value="PROLYL 4-HYDROXYLASE ALPHA SUBUNIT FE(2+) 2OG DIOXYGENASE DOMAIN-CONTAINING PROTEIN"/>
    <property type="match status" value="1"/>
</dbReference>
<dbReference type="EMBL" id="LATX01001813">
    <property type="protein sequence ID" value="KTB37818.1"/>
    <property type="molecule type" value="Genomic_DNA"/>
</dbReference>
<evidence type="ECO:0008006" key="5">
    <source>
        <dbReference type="Google" id="ProtNLM"/>
    </source>
</evidence>
<comment type="caution">
    <text evidence="3">The sequence shown here is derived from an EMBL/GenBank/DDBJ whole genome shotgun (WGS) entry which is preliminary data.</text>
</comment>
<dbReference type="Proteomes" id="UP000054988">
    <property type="component" value="Unassembled WGS sequence"/>
</dbReference>
<proteinExistence type="predicted"/>
<name>A0A0W0GCS6_MONRR</name>
<dbReference type="AlphaFoldDB" id="A0A0W0GCS6"/>
<organism evidence="3 4">
    <name type="scientific">Moniliophthora roreri</name>
    <name type="common">Frosty pod rot fungus</name>
    <name type="synonym">Monilia roreri</name>
    <dbReference type="NCBI Taxonomy" id="221103"/>
    <lineage>
        <taxon>Eukaryota</taxon>
        <taxon>Fungi</taxon>
        <taxon>Dikarya</taxon>
        <taxon>Basidiomycota</taxon>
        <taxon>Agaricomycotina</taxon>
        <taxon>Agaricomycetes</taxon>
        <taxon>Agaricomycetidae</taxon>
        <taxon>Agaricales</taxon>
        <taxon>Marasmiineae</taxon>
        <taxon>Marasmiaceae</taxon>
        <taxon>Moniliophthora</taxon>
    </lineage>
</organism>
<reference evidence="3 4" key="1">
    <citation type="submission" date="2015-12" db="EMBL/GenBank/DDBJ databases">
        <title>Draft genome sequence of Moniliophthora roreri, the causal agent of frosty pod rot of cacao.</title>
        <authorList>
            <person name="Aime M.C."/>
            <person name="Diaz-Valderrama J.R."/>
            <person name="Kijpornyongpan T."/>
            <person name="Phillips-Mora W."/>
        </authorList>
    </citation>
    <scope>NUCLEOTIDE SEQUENCE [LARGE SCALE GENOMIC DNA]</scope>
    <source>
        <strain evidence="3 4">MCA 2952</strain>
    </source>
</reference>
<sequence>MVTLPLISSGETPLFSLKRKPTTHLHFHHFHHATQRNPEPPVKSSSAIERIRKVVETYSFTNGTCKVPVEFCDLYYKMEAVSPASSALSSPGGHGKKRQKMDPLNTTRAPTEYLELANASADQLAKLISACEAAPFGHGPESVLDESYRKALKMELSQFAMPPDLASTDIFHKVQKELVDTNKAMKRHVRTELCKLNVYGTLKLRIRSRSKLIYCFQNKGAFFKLHKDPPRTENMFGSLVIIFPTAHKGGQLILSENGSVWTFDAPEALIESTPSTPEVALVVFYSNVTHKVKPVTKGARVTLTYNLYFEV</sequence>